<reference evidence="3" key="1">
    <citation type="submission" date="2019-08" db="EMBL/GenBank/DDBJ databases">
        <title>Complete genome sequence of a mangrove-derived Streptomyces xiamenensis.</title>
        <authorList>
            <person name="Xu J."/>
        </authorList>
    </citation>
    <scope>NUCLEOTIDE SEQUENCE</scope>
    <source>
        <strain evidence="3">318</strain>
    </source>
</reference>
<dbReference type="STRING" id="408015.SXIM_21560"/>
<keyword evidence="4" id="KW-1185">Reference proteome</keyword>
<accession>A0A0F7FUN2</accession>
<evidence type="ECO:0000313" key="3">
    <source>
        <dbReference type="EMBL" id="AKG43540.1"/>
    </source>
</evidence>
<sequence>MPAVAILLWTVLAGMVLLAAGATGLLIHSERANDRREKEAFEATAELAERYIAEVARLAAADGFPQETADLDGVAVPDTLVLHFTRDGDRAVLVLMVAGYYERAINPFGGSVTRCFRTVFTGLDEAAADGSVRVETQSHGVGPCPASWLSPPSDERLLPVVVPDEDDHGEQTEQLSLSGS</sequence>
<keyword evidence="2" id="KW-1133">Transmembrane helix</keyword>
<protein>
    <submittedName>
        <fullName evidence="3">Uncharacterized protein</fullName>
    </submittedName>
</protein>
<feature type="transmembrane region" description="Helical" evidence="2">
    <location>
        <begin position="6"/>
        <end position="27"/>
    </location>
</feature>
<organism evidence="3 4">
    <name type="scientific">Streptomyces xiamenensis</name>
    <dbReference type="NCBI Taxonomy" id="408015"/>
    <lineage>
        <taxon>Bacteria</taxon>
        <taxon>Bacillati</taxon>
        <taxon>Actinomycetota</taxon>
        <taxon>Actinomycetes</taxon>
        <taxon>Kitasatosporales</taxon>
        <taxon>Streptomycetaceae</taxon>
        <taxon>Streptomyces</taxon>
    </lineage>
</organism>
<evidence type="ECO:0000256" key="2">
    <source>
        <dbReference type="SAM" id="Phobius"/>
    </source>
</evidence>
<dbReference type="PATRIC" id="fig|408015.6.peg.2188"/>
<gene>
    <name evidence="3" type="ORF">SXIM_21560</name>
</gene>
<dbReference type="AlphaFoldDB" id="A0A0F7FUN2"/>
<feature type="region of interest" description="Disordered" evidence="1">
    <location>
        <begin position="136"/>
        <end position="180"/>
    </location>
</feature>
<name>A0A0F7FUN2_9ACTN</name>
<keyword evidence="2" id="KW-0812">Transmembrane</keyword>
<evidence type="ECO:0000313" key="4">
    <source>
        <dbReference type="Proteomes" id="UP000034034"/>
    </source>
</evidence>
<dbReference type="KEGG" id="sxi:SXIM_21560"/>
<dbReference type="EMBL" id="CP009922">
    <property type="protein sequence ID" value="AKG43540.1"/>
    <property type="molecule type" value="Genomic_DNA"/>
</dbReference>
<evidence type="ECO:0000256" key="1">
    <source>
        <dbReference type="SAM" id="MobiDB-lite"/>
    </source>
</evidence>
<keyword evidence="2" id="KW-0472">Membrane</keyword>
<proteinExistence type="predicted"/>
<dbReference type="HOGENOM" id="CLU_1495446_0_0_11"/>
<dbReference type="Proteomes" id="UP000034034">
    <property type="component" value="Chromosome"/>
</dbReference>